<gene>
    <name evidence="1" type="ORF">K8V01_12365</name>
</gene>
<evidence type="ECO:0000313" key="2">
    <source>
        <dbReference type="Proteomes" id="UP000760668"/>
    </source>
</evidence>
<protein>
    <submittedName>
        <fullName evidence="1">Uncharacterized protein</fullName>
    </submittedName>
</protein>
<comment type="caution">
    <text evidence="1">The sequence shown here is derived from an EMBL/GenBank/DDBJ whole genome shotgun (WGS) entry which is preliminary data.</text>
</comment>
<dbReference type="EMBL" id="DYUC01000125">
    <property type="protein sequence ID" value="HJG87790.1"/>
    <property type="molecule type" value="Genomic_DNA"/>
</dbReference>
<sequence length="547" mass="61646">MECICPYCGRKSQSSDLCFDFSEQFKLWKKFYFAGCAREDVERFGSAFEGLVNTWRNRGYGPTFFSEAELLASTGELASTGARDVSRGMLTIPTPLWKKKLRDQRDSVPPAYRELLEFMMGDSFARGGHVLRLEVQYYREGDGDVRITAVRDAQGNVIAGRRHCPHCGGVMSYWAGRYPEVVLTVLGGPRISKSTALAACADVFVHDRAACAISWQSYGVRTVDGGEVREKGDKSWLRFEADCLAPYSANRRVEATRTGSAEAIPRFSVLVRVGRKTNLILTVVDLPGEYSLDRERLGVSDAIFKEYQNFYQNVDCVWYCTDELELRQISIRDEDRADQAKYGYSGGRQATPTDELVARMSQLSSLFRKDVPVVFLLGKSDTIEAGGQLRSVLYRDDYRPGAPSDWLEAEGSRTPVLRAKDFCDRAHRLRTYLREQNPRLIQQFEEHFPVHTFLATSNYGHGFREDGTPAGERRPFQTEAPFLWMLAMLGYLPAADGDREYYAVDRAGGENGDQLTWENLGMCGRSAGGYRSHRSRRGGMLGLLKGR</sequence>
<reference evidence="1" key="1">
    <citation type="journal article" date="2021" name="PeerJ">
        <title>Extensive microbial diversity within the chicken gut microbiome revealed by metagenomics and culture.</title>
        <authorList>
            <person name="Gilroy R."/>
            <person name="Ravi A."/>
            <person name="Getino M."/>
            <person name="Pursley I."/>
            <person name="Horton D.L."/>
            <person name="Alikhan N.F."/>
            <person name="Baker D."/>
            <person name="Gharbi K."/>
            <person name="Hall N."/>
            <person name="Watson M."/>
            <person name="Adriaenssens E.M."/>
            <person name="Foster-Nyarko E."/>
            <person name="Jarju S."/>
            <person name="Secka A."/>
            <person name="Antonio M."/>
            <person name="Oren A."/>
            <person name="Chaudhuri R.R."/>
            <person name="La Ragione R."/>
            <person name="Hildebrand F."/>
            <person name="Pallen M.J."/>
        </authorList>
    </citation>
    <scope>NUCLEOTIDE SEQUENCE</scope>
    <source>
        <strain evidence="1">CHK179-5677</strain>
    </source>
</reference>
<reference evidence="1" key="2">
    <citation type="submission" date="2021-09" db="EMBL/GenBank/DDBJ databases">
        <authorList>
            <person name="Gilroy R."/>
        </authorList>
    </citation>
    <scope>NUCLEOTIDE SEQUENCE</scope>
    <source>
        <strain evidence="1">CHK179-5677</strain>
    </source>
</reference>
<dbReference type="AlphaFoldDB" id="A0A921MP20"/>
<proteinExistence type="predicted"/>
<name>A0A921MP20_9FIRM</name>
<evidence type="ECO:0000313" key="1">
    <source>
        <dbReference type="EMBL" id="HJG87790.1"/>
    </source>
</evidence>
<dbReference type="Proteomes" id="UP000760668">
    <property type="component" value="Unassembled WGS sequence"/>
</dbReference>
<organism evidence="1 2">
    <name type="scientific">Pseudoflavonifractor capillosus</name>
    <dbReference type="NCBI Taxonomy" id="106588"/>
    <lineage>
        <taxon>Bacteria</taxon>
        <taxon>Bacillati</taxon>
        <taxon>Bacillota</taxon>
        <taxon>Clostridia</taxon>
        <taxon>Eubacteriales</taxon>
        <taxon>Oscillospiraceae</taxon>
        <taxon>Pseudoflavonifractor</taxon>
    </lineage>
</organism>
<dbReference type="RefSeq" id="WP_295369710.1">
    <property type="nucleotide sequence ID" value="NZ_DYUC01000125.1"/>
</dbReference>
<accession>A0A921MP20</accession>